<gene>
    <name evidence="4" type="ORF">MKW98_015444</name>
</gene>
<keyword evidence="1" id="KW-0812">Transmembrane</keyword>
<keyword evidence="5" id="KW-1185">Reference proteome</keyword>
<evidence type="ECO:0000313" key="5">
    <source>
        <dbReference type="Proteomes" id="UP001202328"/>
    </source>
</evidence>
<feature type="domain" description="DUF7794" evidence="3">
    <location>
        <begin position="29"/>
        <end position="286"/>
    </location>
</feature>
<sequence length="369" mass="40521">MASRLSNTLNLFIIISLLCLRIRAEEGNTGSVFFIDSTSQRFLRSSDLTSQSGSMLLSDVTAAVSVLLGFAPPASLTAESSIKLDEILSPNPFYRPRAVLMLEVSRTRDQIPAGVKFGSYIQSAVVLDSVKADVQLPEGDEVSMISVGESEGSECNAACMEKELHDLAAKLGGSYVDDELTIDLASGTRLNLHMTKKADREFTVKLVSLVRDIRGAMEMHKDLDGRMKNQAELIKGRFIGIKALQEQYGPDGVAQQGMELFQMTLEMIFDPLQGAYQGQIVGVILFPGVSLLESEAFLNVKFTSHTSRLLEEKALTASPTLIVEILLVRRTLAWITGIILLISTLLGMFFLFNMPITRDTLLYSNVKLD</sequence>
<proteinExistence type="predicted"/>
<feature type="transmembrane region" description="Helical" evidence="1">
    <location>
        <begin position="332"/>
        <end position="352"/>
    </location>
</feature>
<evidence type="ECO:0000313" key="4">
    <source>
        <dbReference type="EMBL" id="KAI3847089.1"/>
    </source>
</evidence>
<dbReference type="GO" id="GO:0012505">
    <property type="term" value="C:endomembrane system"/>
    <property type="evidence" value="ECO:0007669"/>
    <property type="project" value="TreeGrafter"/>
</dbReference>
<dbReference type="Proteomes" id="UP001202328">
    <property type="component" value="Unassembled WGS sequence"/>
</dbReference>
<comment type="caution">
    <text evidence="4">The sequence shown here is derived from an EMBL/GenBank/DDBJ whole genome shotgun (WGS) entry which is preliminary data.</text>
</comment>
<dbReference type="AlphaFoldDB" id="A0AAD4X6C0"/>
<evidence type="ECO:0000256" key="1">
    <source>
        <dbReference type="SAM" id="Phobius"/>
    </source>
</evidence>
<dbReference type="InterPro" id="IPR056696">
    <property type="entry name" value="DUF7794"/>
</dbReference>
<keyword evidence="1" id="KW-1133">Transmembrane helix</keyword>
<protein>
    <recommendedName>
        <fullName evidence="3">DUF7794 domain-containing protein</fullName>
    </recommendedName>
</protein>
<evidence type="ECO:0000259" key="3">
    <source>
        <dbReference type="Pfam" id="PF25070"/>
    </source>
</evidence>
<keyword evidence="1" id="KW-0472">Membrane</keyword>
<keyword evidence="2" id="KW-0732">Signal</keyword>
<dbReference type="PANTHER" id="PTHR37735:SF1">
    <property type="entry name" value="OS08G0567000 PROTEIN"/>
    <property type="match status" value="1"/>
</dbReference>
<organism evidence="4 5">
    <name type="scientific">Papaver atlanticum</name>
    <dbReference type="NCBI Taxonomy" id="357466"/>
    <lineage>
        <taxon>Eukaryota</taxon>
        <taxon>Viridiplantae</taxon>
        <taxon>Streptophyta</taxon>
        <taxon>Embryophyta</taxon>
        <taxon>Tracheophyta</taxon>
        <taxon>Spermatophyta</taxon>
        <taxon>Magnoliopsida</taxon>
        <taxon>Ranunculales</taxon>
        <taxon>Papaveraceae</taxon>
        <taxon>Papaveroideae</taxon>
        <taxon>Papaver</taxon>
    </lineage>
</organism>
<name>A0AAD4X6C0_9MAGN</name>
<evidence type="ECO:0000256" key="2">
    <source>
        <dbReference type="SAM" id="SignalP"/>
    </source>
</evidence>
<reference evidence="4" key="1">
    <citation type="submission" date="2022-04" db="EMBL/GenBank/DDBJ databases">
        <title>A functionally conserved STORR gene fusion in Papaver species that diverged 16.8 million years ago.</title>
        <authorList>
            <person name="Catania T."/>
        </authorList>
    </citation>
    <scope>NUCLEOTIDE SEQUENCE</scope>
    <source>
        <strain evidence="4">S-188037</strain>
    </source>
</reference>
<feature type="signal peptide" evidence="2">
    <location>
        <begin position="1"/>
        <end position="24"/>
    </location>
</feature>
<feature type="chain" id="PRO_5042057755" description="DUF7794 domain-containing protein" evidence="2">
    <location>
        <begin position="25"/>
        <end position="369"/>
    </location>
</feature>
<accession>A0AAD4X6C0</accession>
<dbReference type="PANTHER" id="PTHR37735">
    <property type="entry name" value="OS08G0567000 PROTEIN"/>
    <property type="match status" value="1"/>
</dbReference>
<dbReference type="Pfam" id="PF25070">
    <property type="entry name" value="DUF7794"/>
    <property type="match status" value="1"/>
</dbReference>
<dbReference type="EMBL" id="JAJJMB010016464">
    <property type="protein sequence ID" value="KAI3847089.1"/>
    <property type="molecule type" value="Genomic_DNA"/>
</dbReference>